<name>A6I4W2_RAT</name>
<sequence length="35" mass="3810">MWGCSRDTSCLSSGSRLMSKSQRVLVGESTEGTWS</sequence>
<reference evidence="2" key="1">
    <citation type="submission" date="2005-09" db="EMBL/GenBank/DDBJ databases">
        <authorList>
            <person name="Mural R.J."/>
            <person name="Li P.W."/>
            <person name="Adams M.D."/>
            <person name="Amanatides P.G."/>
            <person name="Baden-Tillson H."/>
            <person name="Barnstead M."/>
            <person name="Chin S.H."/>
            <person name="Dew I."/>
            <person name="Evans C.A."/>
            <person name="Ferriera S."/>
            <person name="Flanigan M."/>
            <person name="Fosler C."/>
            <person name="Glodek A."/>
            <person name="Gu Z."/>
            <person name="Holt R.A."/>
            <person name="Jennings D."/>
            <person name="Kraft C.L."/>
            <person name="Lu F."/>
            <person name="Nguyen T."/>
            <person name="Nusskern D.R."/>
            <person name="Pfannkoch C.M."/>
            <person name="Sitter C."/>
            <person name="Sutton G.G."/>
            <person name="Venter J.C."/>
            <person name="Wang Z."/>
            <person name="Woodage T."/>
            <person name="Zheng X.H."/>
            <person name="Zhong F."/>
        </authorList>
    </citation>
    <scope>NUCLEOTIDE SEQUENCE [LARGE SCALE GENOMIC DNA]</scope>
    <source>
        <strain>BN</strain>
        <strain evidence="2">Sprague-Dawley</strain>
    </source>
</reference>
<evidence type="ECO:0000313" key="1">
    <source>
        <dbReference type="EMBL" id="EDM10070.1"/>
    </source>
</evidence>
<accession>A6I4W2</accession>
<organism evidence="1 2">
    <name type="scientific">Rattus norvegicus</name>
    <name type="common">Rat</name>
    <dbReference type="NCBI Taxonomy" id="10116"/>
    <lineage>
        <taxon>Eukaryota</taxon>
        <taxon>Metazoa</taxon>
        <taxon>Chordata</taxon>
        <taxon>Craniata</taxon>
        <taxon>Vertebrata</taxon>
        <taxon>Euteleostomi</taxon>
        <taxon>Mammalia</taxon>
        <taxon>Eutheria</taxon>
        <taxon>Euarchontoglires</taxon>
        <taxon>Glires</taxon>
        <taxon>Rodentia</taxon>
        <taxon>Myomorpha</taxon>
        <taxon>Muroidea</taxon>
        <taxon>Muridae</taxon>
        <taxon>Murinae</taxon>
        <taxon>Rattus</taxon>
    </lineage>
</organism>
<feature type="non-terminal residue" evidence="1">
    <location>
        <position position="35"/>
    </location>
</feature>
<protein>
    <submittedName>
        <fullName evidence="1">RCG44803</fullName>
    </submittedName>
</protein>
<dbReference type="EMBL" id="CH473955">
    <property type="protein sequence ID" value="EDM10070.1"/>
    <property type="molecule type" value="Genomic_DNA"/>
</dbReference>
<dbReference type="Proteomes" id="UP000234681">
    <property type="component" value="Chromosome 2"/>
</dbReference>
<proteinExistence type="predicted"/>
<gene>
    <name evidence="1" type="ORF">rCG_44803</name>
</gene>
<evidence type="ECO:0000313" key="2">
    <source>
        <dbReference type="Proteomes" id="UP000234681"/>
    </source>
</evidence>
<dbReference type="AlphaFoldDB" id="A6I4W2"/>